<comment type="caution">
    <text evidence="2">The sequence shown here is derived from an EMBL/GenBank/DDBJ whole genome shotgun (WGS) entry which is preliminary data.</text>
</comment>
<accession>A0A1F6NM67</accession>
<dbReference type="AlphaFoldDB" id="A0A1F6NM67"/>
<feature type="domain" description="DUF5672" evidence="1">
    <location>
        <begin position="52"/>
        <end position="244"/>
    </location>
</feature>
<dbReference type="InterPro" id="IPR043729">
    <property type="entry name" value="DUF5672"/>
</dbReference>
<proteinExistence type="predicted"/>
<protein>
    <recommendedName>
        <fullName evidence="1">DUF5672 domain-containing protein</fullName>
    </recommendedName>
</protein>
<reference evidence="2 3" key="1">
    <citation type="journal article" date="2016" name="Nat. Commun.">
        <title>Thousands of microbial genomes shed light on interconnected biogeochemical processes in an aquifer system.</title>
        <authorList>
            <person name="Anantharaman K."/>
            <person name="Brown C.T."/>
            <person name="Hug L.A."/>
            <person name="Sharon I."/>
            <person name="Castelle C.J."/>
            <person name="Probst A.J."/>
            <person name="Thomas B.C."/>
            <person name="Singh A."/>
            <person name="Wilkins M.J."/>
            <person name="Karaoz U."/>
            <person name="Brodie E.L."/>
            <person name="Williams K.H."/>
            <person name="Hubbard S.S."/>
            <person name="Banfield J.F."/>
        </authorList>
    </citation>
    <scope>NUCLEOTIDE SEQUENCE [LARGE SCALE GENOMIC DNA]</scope>
</reference>
<dbReference type="EMBL" id="MFQW01000054">
    <property type="protein sequence ID" value="OGH84948.1"/>
    <property type="molecule type" value="Genomic_DNA"/>
</dbReference>
<evidence type="ECO:0000313" key="3">
    <source>
        <dbReference type="Proteomes" id="UP000178349"/>
    </source>
</evidence>
<evidence type="ECO:0000313" key="2">
    <source>
        <dbReference type="EMBL" id="OGH84948.1"/>
    </source>
</evidence>
<dbReference type="Pfam" id="PF18922">
    <property type="entry name" value="DUF5672"/>
    <property type="match status" value="1"/>
</dbReference>
<sequence length="266" mass="31848">MKKVAIIVPTYKKDLNEDEKISLNHLLHFLGNHDIYYMAPEGLTDFHYHKFPTIFFPKKYFKSVMTYSKLLLKKEFYQKFFEYEYILIYQFDVLVFSDQLQDWCEKGYDYIGAPWFKSQIPEYTHDDACGNGGFSLRNVNKAMEVIEKSNESLWVTGFKFLKQLFFLVKVKSLKSWLRGLKEIWSHSKSYRSLLAEDYFWSFEAKNFVSDFKIPDVDTGLKFAFETGPKYSFERNNHQLPFGCHAWVKYDRSFWEPYLITETSKKD</sequence>
<gene>
    <name evidence="2" type="ORF">A2493_01875</name>
</gene>
<dbReference type="Proteomes" id="UP000178349">
    <property type="component" value="Unassembled WGS sequence"/>
</dbReference>
<evidence type="ECO:0000259" key="1">
    <source>
        <dbReference type="Pfam" id="PF18922"/>
    </source>
</evidence>
<organism evidence="2 3">
    <name type="scientific">Candidatus Magasanikbacteria bacterium RIFOXYC12_FULL_33_11</name>
    <dbReference type="NCBI Taxonomy" id="1798701"/>
    <lineage>
        <taxon>Bacteria</taxon>
        <taxon>Candidatus Magasanikiibacteriota</taxon>
    </lineage>
</organism>
<name>A0A1F6NM67_9BACT</name>